<name>A0A9X2NWF2_9BACE</name>
<feature type="region of interest" description="Disordered" evidence="1">
    <location>
        <begin position="1"/>
        <end position="63"/>
    </location>
</feature>
<organism evidence="2 3">
    <name type="scientific">Bacteroides muris</name>
    <name type="common">ex Fokt et al. 2023</name>
    <dbReference type="NCBI Taxonomy" id="2937417"/>
    <lineage>
        <taxon>Bacteria</taxon>
        <taxon>Pseudomonadati</taxon>
        <taxon>Bacteroidota</taxon>
        <taxon>Bacteroidia</taxon>
        <taxon>Bacteroidales</taxon>
        <taxon>Bacteroidaceae</taxon>
        <taxon>Bacteroides</taxon>
    </lineage>
</organism>
<comment type="caution">
    <text evidence="2">The sequence shown here is derived from an EMBL/GenBank/DDBJ whole genome shotgun (WGS) entry which is preliminary data.</text>
</comment>
<evidence type="ECO:0000313" key="2">
    <source>
        <dbReference type="EMBL" id="MCR6506321.1"/>
    </source>
</evidence>
<evidence type="ECO:0000256" key="1">
    <source>
        <dbReference type="SAM" id="MobiDB-lite"/>
    </source>
</evidence>
<gene>
    <name evidence="2" type="ORF">M1B79_17060</name>
</gene>
<proteinExistence type="predicted"/>
<reference evidence="2" key="1">
    <citation type="journal article" date="2022" name="Arch. Microbiol.">
        <title>Bacteroides muris sp. nov. isolated from the cecum of wild-derived house mice.</title>
        <authorList>
            <person name="Fokt H."/>
            <person name="Unni R."/>
            <person name="Repnik U."/>
            <person name="Schmitz R.A."/>
            <person name="Bramkamp M."/>
            <person name="Baines J.F."/>
            <person name="Unterweger D."/>
        </authorList>
    </citation>
    <scope>NUCLEOTIDE SEQUENCE</scope>
    <source>
        <strain evidence="2">KH365_2</strain>
    </source>
</reference>
<reference evidence="2" key="2">
    <citation type="submission" date="2022-04" db="EMBL/GenBank/DDBJ databases">
        <authorList>
            <person name="Fokt H."/>
            <person name="Baines J."/>
        </authorList>
    </citation>
    <scope>NUCLEOTIDE SEQUENCE</scope>
    <source>
        <strain evidence="2">KH365_2</strain>
    </source>
</reference>
<dbReference type="Proteomes" id="UP001143192">
    <property type="component" value="Unassembled WGS sequence"/>
</dbReference>
<keyword evidence="3" id="KW-1185">Reference proteome</keyword>
<protein>
    <submittedName>
        <fullName evidence="2">Uncharacterized protein</fullName>
    </submittedName>
</protein>
<dbReference type="AlphaFoldDB" id="A0A9X2NWF2"/>
<dbReference type="RefSeq" id="WP_257932501.1">
    <property type="nucleotide sequence ID" value="NZ_JAMZED010000073.1"/>
</dbReference>
<dbReference type="EMBL" id="JAMZED010000073">
    <property type="protein sequence ID" value="MCR6506321.1"/>
    <property type="molecule type" value="Genomic_DNA"/>
</dbReference>
<accession>A0A9X2NWF2</accession>
<feature type="compositionally biased region" description="Polar residues" evidence="1">
    <location>
        <begin position="1"/>
        <end position="13"/>
    </location>
</feature>
<evidence type="ECO:0000313" key="3">
    <source>
        <dbReference type="Proteomes" id="UP001143192"/>
    </source>
</evidence>
<sequence>MEQETSKMNPSSDNKLKEEFNVENQNPDAGSDNVFGISEKPETAKKKKEAGAKGGKKQEGSQV</sequence>